<dbReference type="GO" id="GO:0005934">
    <property type="term" value="C:cellular bud tip"/>
    <property type="evidence" value="ECO:0007669"/>
    <property type="project" value="EnsemblFungi"/>
</dbReference>
<dbReference type="STRING" id="1266660.A0A1G4J886"/>
<dbReference type="InterPro" id="IPR016024">
    <property type="entry name" value="ARM-type_fold"/>
</dbReference>
<reference evidence="6 7" key="1">
    <citation type="submission" date="2016-03" db="EMBL/GenBank/DDBJ databases">
        <authorList>
            <person name="Devillers H."/>
        </authorList>
    </citation>
    <scope>NUCLEOTIDE SEQUENCE [LARGE SCALE GENOMIC DNA]</scope>
    <source>
        <strain evidence="6">CBS 10888</strain>
    </source>
</reference>
<evidence type="ECO:0000256" key="4">
    <source>
        <dbReference type="ARBA" id="ARBA00022737"/>
    </source>
</evidence>
<dbReference type="AlphaFoldDB" id="A0A1G4J886"/>
<keyword evidence="7" id="KW-1185">Reference proteome</keyword>
<keyword evidence="2" id="KW-0813">Transport</keyword>
<dbReference type="GO" id="GO:0006606">
    <property type="term" value="P:protein import into nucleus"/>
    <property type="evidence" value="ECO:0007669"/>
    <property type="project" value="EnsemblFungi"/>
</dbReference>
<dbReference type="Gene3D" id="1.25.10.10">
    <property type="entry name" value="Leucine-rich Repeat Variant"/>
    <property type="match status" value="1"/>
</dbReference>
<dbReference type="InterPro" id="IPR000357">
    <property type="entry name" value="HEAT"/>
</dbReference>
<keyword evidence="5" id="KW-0653">Protein transport</keyword>
<evidence type="ECO:0000256" key="5">
    <source>
        <dbReference type="ARBA" id="ARBA00022927"/>
    </source>
</evidence>
<evidence type="ECO:0000313" key="7">
    <source>
        <dbReference type="Proteomes" id="UP000190274"/>
    </source>
</evidence>
<dbReference type="EMBL" id="LT598454">
    <property type="protein sequence ID" value="SCU86123.1"/>
    <property type="molecule type" value="Genomic_DNA"/>
</dbReference>
<keyword evidence="4" id="KW-0677">Repeat</keyword>
<dbReference type="Pfam" id="PF13513">
    <property type="entry name" value="HEAT_EZ"/>
    <property type="match status" value="1"/>
</dbReference>
<accession>A0A1G4J886</accession>
<evidence type="ECO:0000256" key="2">
    <source>
        <dbReference type="ARBA" id="ARBA00022448"/>
    </source>
</evidence>
<dbReference type="Pfam" id="PF02985">
    <property type="entry name" value="HEAT"/>
    <property type="match status" value="1"/>
</dbReference>
<dbReference type="GO" id="GO:0010458">
    <property type="term" value="P:exit from mitosis"/>
    <property type="evidence" value="ECO:0007669"/>
    <property type="project" value="EnsemblFungi"/>
</dbReference>
<dbReference type="GO" id="GO:0008139">
    <property type="term" value="F:nuclear localization sequence binding"/>
    <property type="evidence" value="ECO:0007669"/>
    <property type="project" value="EnsemblFungi"/>
</dbReference>
<organism evidence="6 7">
    <name type="scientific">Lachancea dasiensis</name>
    <dbReference type="NCBI Taxonomy" id="1072105"/>
    <lineage>
        <taxon>Eukaryota</taxon>
        <taxon>Fungi</taxon>
        <taxon>Dikarya</taxon>
        <taxon>Ascomycota</taxon>
        <taxon>Saccharomycotina</taxon>
        <taxon>Saccharomycetes</taxon>
        <taxon>Saccharomycetales</taxon>
        <taxon>Saccharomycetaceae</taxon>
        <taxon>Lachancea</taxon>
    </lineage>
</organism>
<protein>
    <submittedName>
        <fullName evidence="6">LADA_0D12442g1_1</fullName>
    </submittedName>
</protein>
<evidence type="ECO:0000256" key="1">
    <source>
        <dbReference type="ARBA" id="ARBA00004496"/>
    </source>
</evidence>
<dbReference type="GO" id="GO:0034399">
    <property type="term" value="C:nuclear periphery"/>
    <property type="evidence" value="ECO:0007669"/>
    <property type="project" value="EnsemblFungi"/>
</dbReference>
<proteinExistence type="predicted"/>
<dbReference type="GO" id="GO:0005935">
    <property type="term" value="C:cellular bud neck"/>
    <property type="evidence" value="ECO:0007669"/>
    <property type="project" value="EnsemblFungi"/>
</dbReference>
<dbReference type="InterPro" id="IPR011989">
    <property type="entry name" value="ARM-like"/>
</dbReference>
<comment type="subcellular location">
    <subcellularLocation>
        <location evidence="1">Cytoplasm</location>
    </subcellularLocation>
</comment>
<evidence type="ECO:0000256" key="3">
    <source>
        <dbReference type="ARBA" id="ARBA00022490"/>
    </source>
</evidence>
<dbReference type="InterPro" id="IPR040122">
    <property type="entry name" value="Importin_beta"/>
</dbReference>
<dbReference type="GO" id="GO:0005829">
    <property type="term" value="C:cytosol"/>
    <property type="evidence" value="ECO:0007669"/>
    <property type="project" value="EnsemblFungi"/>
</dbReference>
<gene>
    <name evidence="6" type="ORF">LADA_0D12442G</name>
</gene>
<evidence type="ECO:0000313" key="6">
    <source>
        <dbReference type="EMBL" id="SCU86123.1"/>
    </source>
</evidence>
<dbReference type="Proteomes" id="UP000190274">
    <property type="component" value="Chromosome D"/>
</dbReference>
<keyword evidence="3" id="KW-0963">Cytoplasm</keyword>
<dbReference type="SUPFAM" id="SSF48371">
    <property type="entry name" value="ARM repeat"/>
    <property type="match status" value="1"/>
</dbReference>
<name>A0A1G4J886_9SACH</name>
<sequence>MPNWNPDETSLLQIVSVVLDSMSPMQEKRTHAMDLLNSFKSQTEFWNYLCYMLTSPDLSAALGSQLSLQDIQNSRAAAGMILKNSVLEGCKDYDLDYVKHHIVRGLLSDQPLVSNVTGIVITALFSSYYRKNRHDSSGVELLSQLLELMANGNEASAKALSKIMEDNAQFLLLEWSGQVKPMDTLVVKFLTFMLSAASPLIRAESIKCLNQVIPLQTQSFIVKLDEFLSNIFRLAESDPSDSVTVQICASLVELLEFRPDKLIDHLRGIISFVLHVLSTSRNETVALQAGEFLLAFASNSYIPESAVEPFVNEMVPTLLSNMVHGEDELLMLEASNDDDAELEDKDEDIKPATAKISKKREEANLDDDEGVDDDDEFDTVWNLRKCCAATLDILTNTLPRQVLSVGFPILREHLSADQWYVREATILALGAMAEGGMRYFADQLPALIPFLLEKLHDHWAPVRTITCWTLSRFSMWILADNTQFLLPVMGSIMEVLMDKKKMVQEAAISSVAVFIENCDAELVETLLYNDLLIKFNQCFQLYQKKNLIILYDAVGRLAEKCEFDEAAMNPILPHLINKWSSLSDTDKELWPLLECLSYVAASLGEKFAPMAPEVYQRAWRILVHCVELETRSQHDPRVEVPEKDFTVTSLDLIDGLVQGLGSASQELLFPQGNKAAFQVLSQCLQDPVHEVRQSAFALLGDIAYSYDPALFDDDVCVEFLKHISTELIHNDDMDATPSVNNAVWALGLMSERINIANYVIEISRVVLDKFCNSTRVIHSSVLENLAVSIGRMARMHPEVFTTEPFAQDANWSRWCELAMKLSDAEEKTAAYHGFVKILNLTSNTTNMSSSTIHKMIKGLSQNVEISEFAEDLYALLMTLSDSLHLIKFSPEEVYFLRQFS</sequence>
<dbReference type="PANTHER" id="PTHR10527">
    <property type="entry name" value="IMPORTIN BETA"/>
    <property type="match status" value="1"/>
</dbReference>
<dbReference type="OrthoDB" id="951172at2759"/>